<evidence type="ECO:0000259" key="2">
    <source>
        <dbReference type="Pfam" id="PF04151"/>
    </source>
</evidence>
<dbReference type="Pfam" id="PF04151">
    <property type="entry name" value="PPC"/>
    <property type="match status" value="1"/>
</dbReference>
<sequence>MRWANPKLAYGLMGAALMLLPPLTAQGQSVSPTPPVPSSTAWQWSSLPNGTHLISSTMDPDAASELFAFFNKQGEQIWGVRFVAQPGTVPTCFQGKVLGENLANEALSVLEPHQQEWYFNMAPLDFTGLPHLLSTLPSDWTVDQVVEQIVKCRTRLASIESVIELEAERKLLLGVLSYLPLEQNKILQDGSFYNDYRFSGQAGQRVRIEMKSNAFDTYVILLDADGNTIATDDDSGGAQNAQLDVVLPHTGQYQVIANTYDFLSEGEYTLTVTTD</sequence>
<evidence type="ECO:0000256" key="1">
    <source>
        <dbReference type="SAM" id="SignalP"/>
    </source>
</evidence>
<gene>
    <name evidence="3" type="ORF">IQ260_28020</name>
</gene>
<dbReference type="RefSeq" id="WP_193996357.1">
    <property type="nucleotide sequence ID" value="NZ_JADEXP010000446.1"/>
</dbReference>
<proteinExistence type="predicted"/>
<accession>A0A928ZZW2</accession>
<reference evidence="3" key="1">
    <citation type="submission" date="2020-10" db="EMBL/GenBank/DDBJ databases">
        <authorList>
            <person name="Castelo-Branco R."/>
            <person name="Eusebio N."/>
            <person name="Adriana R."/>
            <person name="Vieira A."/>
            <person name="Brugerolle De Fraissinette N."/>
            <person name="Rezende De Castro R."/>
            <person name="Schneider M.P."/>
            <person name="Vasconcelos V."/>
            <person name="Leao P.N."/>
        </authorList>
    </citation>
    <scope>NUCLEOTIDE SEQUENCE</scope>
    <source>
        <strain evidence="3">LEGE 11479</strain>
    </source>
</reference>
<dbReference type="Gene3D" id="2.60.120.380">
    <property type="match status" value="1"/>
</dbReference>
<evidence type="ECO:0000313" key="3">
    <source>
        <dbReference type="EMBL" id="MBE9070495.1"/>
    </source>
</evidence>
<comment type="caution">
    <text evidence="3">The sequence shown here is derived from an EMBL/GenBank/DDBJ whole genome shotgun (WGS) entry which is preliminary data.</text>
</comment>
<dbReference type="AlphaFoldDB" id="A0A928ZZW2"/>
<keyword evidence="1" id="KW-0732">Signal</keyword>
<dbReference type="InterPro" id="IPR007280">
    <property type="entry name" value="Peptidase_C_arc/bac"/>
</dbReference>
<keyword evidence="4" id="KW-1185">Reference proteome</keyword>
<organism evidence="3 4">
    <name type="scientific">Leptolyngbya cf. ectocarpi LEGE 11479</name>
    <dbReference type="NCBI Taxonomy" id="1828722"/>
    <lineage>
        <taxon>Bacteria</taxon>
        <taxon>Bacillati</taxon>
        <taxon>Cyanobacteriota</taxon>
        <taxon>Cyanophyceae</taxon>
        <taxon>Leptolyngbyales</taxon>
        <taxon>Leptolyngbyaceae</taxon>
        <taxon>Leptolyngbya group</taxon>
        <taxon>Leptolyngbya</taxon>
    </lineage>
</organism>
<dbReference type="Proteomes" id="UP000615026">
    <property type="component" value="Unassembled WGS sequence"/>
</dbReference>
<evidence type="ECO:0000313" key="4">
    <source>
        <dbReference type="Proteomes" id="UP000615026"/>
    </source>
</evidence>
<feature type="domain" description="Peptidase C-terminal archaeal/bacterial" evidence="2">
    <location>
        <begin position="193"/>
        <end position="255"/>
    </location>
</feature>
<feature type="signal peptide" evidence="1">
    <location>
        <begin position="1"/>
        <end position="27"/>
    </location>
</feature>
<protein>
    <submittedName>
        <fullName evidence="3">PPC domain-containing protein</fullName>
    </submittedName>
</protein>
<dbReference type="EMBL" id="JADEXP010000446">
    <property type="protein sequence ID" value="MBE9070495.1"/>
    <property type="molecule type" value="Genomic_DNA"/>
</dbReference>
<feature type="chain" id="PRO_5038103927" evidence="1">
    <location>
        <begin position="28"/>
        <end position="275"/>
    </location>
</feature>
<name>A0A928ZZW2_LEPEC</name>